<reference evidence="2 3" key="1">
    <citation type="journal article" date="2024" name="Ann. Entomol. Soc. Am.">
        <title>Genomic analyses of the southern and eastern yellowjacket wasps (Hymenoptera: Vespidae) reveal evolutionary signatures of social life.</title>
        <authorList>
            <person name="Catto M.A."/>
            <person name="Caine P.B."/>
            <person name="Orr S.E."/>
            <person name="Hunt B.G."/>
            <person name="Goodisman M.A.D."/>
        </authorList>
    </citation>
    <scope>NUCLEOTIDE SEQUENCE [LARGE SCALE GENOMIC DNA]</scope>
    <source>
        <strain evidence="2">232</strain>
        <tissue evidence="2">Head and thorax</tissue>
    </source>
</reference>
<sequence length="235" mass="27915">MKKIRYRIKCDWEILQNKPELKILKKYAEVSRRCTIIIAICFYLYAAFLIFPSALRNFRYIFGSMSYTELTLPFYVEYFMKNQMKYYFGLFVEYVIIIIGSTIGIANYSMFIAVIQHACALFSIVEWRVNERFRKPPENFYYANNKNELAEEIEWIVDIIQNYNKAINCQIPFYSLSLSTQKLLPLLIMKSMRKCSLSLTSAIVISHDLFAKGFKHYVLIEIFLNSQYENHYPSL</sequence>
<feature type="transmembrane region" description="Helical" evidence="1">
    <location>
        <begin position="34"/>
        <end position="54"/>
    </location>
</feature>
<evidence type="ECO:0000313" key="2">
    <source>
        <dbReference type="EMBL" id="KAL2734619.1"/>
    </source>
</evidence>
<keyword evidence="1" id="KW-1133">Transmembrane helix</keyword>
<keyword evidence="1" id="KW-0812">Transmembrane</keyword>
<comment type="caution">
    <text evidence="2">The sequence shown here is derived from an EMBL/GenBank/DDBJ whole genome shotgun (WGS) entry which is preliminary data.</text>
</comment>
<proteinExistence type="predicted"/>
<protein>
    <submittedName>
        <fullName evidence="2">Uncharacterized protein</fullName>
    </submittedName>
</protein>
<dbReference type="AlphaFoldDB" id="A0ABD2BPA7"/>
<keyword evidence="1" id="KW-0472">Membrane</keyword>
<evidence type="ECO:0000313" key="3">
    <source>
        <dbReference type="Proteomes" id="UP001607303"/>
    </source>
</evidence>
<name>A0ABD2BPA7_VESMC</name>
<organism evidence="2 3">
    <name type="scientific">Vespula maculifrons</name>
    <name type="common">Eastern yellow jacket</name>
    <name type="synonym">Wasp</name>
    <dbReference type="NCBI Taxonomy" id="7453"/>
    <lineage>
        <taxon>Eukaryota</taxon>
        <taxon>Metazoa</taxon>
        <taxon>Ecdysozoa</taxon>
        <taxon>Arthropoda</taxon>
        <taxon>Hexapoda</taxon>
        <taxon>Insecta</taxon>
        <taxon>Pterygota</taxon>
        <taxon>Neoptera</taxon>
        <taxon>Endopterygota</taxon>
        <taxon>Hymenoptera</taxon>
        <taxon>Apocrita</taxon>
        <taxon>Aculeata</taxon>
        <taxon>Vespoidea</taxon>
        <taxon>Vespidae</taxon>
        <taxon>Vespinae</taxon>
        <taxon>Vespula</taxon>
    </lineage>
</organism>
<accession>A0ABD2BPA7</accession>
<feature type="transmembrane region" description="Helical" evidence="1">
    <location>
        <begin position="86"/>
        <end position="105"/>
    </location>
</feature>
<dbReference type="Proteomes" id="UP001607303">
    <property type="component" value="Unassembled WGS sequence"/>
</dbReference>
<gene>
    <name evidence="2" type="ORF">V1477_013796</name>
</gene>
<dbReference type="EMBL" id="JAYRBN010000071">
    <property type="protein sequence ID" value="KAL2734619.1"/>
    <property type="molecule type" value="Genomic_DNA"/>
</dbReference>
<feature type="transmembrane region" description="Helical" evidence="1">
    <location>
        <begin position="60"/>
        <end position="79"/>
    </location>
</feature>
<evidence type="ECO:0000256" key="1">
    <source>
        <dbReference type="SAM" id="Phobius"/>
    </source>
</evidence>
<keyword evidence="3" id="KW-1185">Reference proteome</keyword>